<dbReference type="InterPro" id="IPR012337">
    <property type="entry name" value="RNaseH-like_sf"/>
</dbReference>
<comment type="similarity">
    <text evidence="5 14 16">Belongs to the RNase HII family.</text>
</comment>
<feature type="region of interest" description="Disordered" evidence="17">
    <location>
        <begin position="227"/>
        <end position="251"/>
    </location>
</feature>
<evidence type="ECO:0000256" key="6">
    <source>
        <dbReference type="ARBA" id="ARBA00012180"/>
    </source>
</evidence>
<dbReference type="CDD" id="cd07182">
    <property type="entry name" value="RNase_HII_bacteria_HII_like"/>
    <property type="match status" value="1"/>
</dbReference>
<evidence type="ECO:0000256" key="15">
    <source>
        <dbReference type="PROSITE-ProRule" id="PRU01319"/>
    </source>
</evidence>
<dbReference type="GO" id="GO:0004523">
    <property type="term" value="F:RNA-DNA hybrid ribonuclease activity"/>
    <property type="evidence" value="ECO:0007669"/>
    <property type="project" value="UniProtKB-UniRule"/>
</dbReference>
<dbReference type="PROSITE" id="PS51975">
    <property type="entry name" value="RNASE_H_2"/>
    <property type="match status" value="1"/>
</dbReference>
<accession>A0A329QVY8</accession>
<comment type="function">
    <text evidence="3 14 16">Endonuclease that specifically degrades the RNA of RNA-DNA hybrids.</text>
</comment>
<sequence length="251" mass="26850">MTVLVDRPRVLVRRDAGIYAYERVLARAGFAPVAGADEAGRGACAGPLVVAAAVLADGKRGRVPGLADSKLLTPASRERAYDEVVRRAAAWSVVVVEPSEIDRAGVHRCNVEAMRRALARLDVTPRYVLTDGFPVAGLGVPGLAMWKGDQVAACIAAASVIAKVTRDRLMCELHERWPGYGFNEHKGYVTSDHQAALERLGASPIHRQSYANVARVISVVGGDTVAHHADDDGEPSLIDGAQREGERGDER</sequence>
<dbReference type="AlphaFoldDB" id="A0A329QVY8"/>
<dbReference type="InterPro" id="IPR024567">
    <property type="entry name" value="RNase_HII/HIII_dom"/>
</dbReference>
<feature type="binding site" evidence="14 15">
    <location>
        <position position="131"/>
    </location>
    <ligand>
        <name>a divalent metal cation</name>
        <dbReference type="ChEBI" id="CHEBI:60240"/>
    </ligand>
</feature>
<keyword evidence="9 14" id="KW-0540">Nuclease</keyword>
<evidence type="ECO:0000259" key="18">
    <source>
        <dbReference type="PROSITE" id="PS51975"/>
    </source>
</evidence>
<keyword evidence="8 14" id="KW-0963">Cytoplasm</keyword>
<evidence type="ECO:0000256" key="4">
    <source>
        <dbReference type="ARBA" id="ARBA00004496"/>
    </source>
</evidence>
<gene>
    <name evidence="14" type="primary">rnhB</name>
    <name evidence="19" type="ORF">DPM12_07620</name>
</gene>
<name>A0A329QVY8_9ACTN</name>
<dbReference type="OrthoDB" id="9803420at2"/>
<keyword evidence="12 14" id="KW-0378">Hydrolase</keyword>
<comment type="cofactor">
    <cofactor evidence="2">
        <name>Mg(2+)</name>
        <dbReference type="ChEBI" id="CHEBI:18420"/>
    </cofactor>
</comment>
<dbReference type="EMBL" id="QMIG01000004">
    <property type="protein sequence ID" value="RAW16475.1"/>
    <property type="molecule type" value="Genomic_DNA"/>
</dbReference>
<dbReference type="HAMAP" id="MF_00052_B">
    <property type="entry name" value="RNase_HII_B"/>
    <property type="match status" value="1"/>
</dbReference>
<dbReference type="PANTHER" id="PTHR10954">
    <property type="entry name" value="RIBONUCLEASE H2 SUBUNIT A"/>
    <property type="match status" value="1"/>
</dbReference>
<dbReference type="GO" id="GO:0003723">
    <property type="term" value="F:RNA binding"/>
    <property type="evidence" value="ECO:0007669"/>
    <property type="project" value="UniProtKB-UniRule"/>
</dbReference>
<evidence type="ECO:0000256" key="17">
    <source>
        <dbReference type="SAM" id="MobiDB-lite"/>
    </source>
</evidence>
<dbReference type="SUPFAM" id="SSF53098">
    <property type="entry name" value="Ribonuclease H-like"/>
    <property type="match status" value="1"/>
</dbReference>
<keyword evidence="20" id="KW-1185">Reference proteome</keyword>
<dbReference type="InterPro" id="IPR001352">
    <property type="entry name" value="RNase_HII/HIII"/>
</dbReference>
<reference evidence="19 20" key="1">
    <citation type="submission" date="2018-06" db="EMBL/GenBank/DDBJ databases">
        <title>Phytoactinopolyspora halophila sp. nov., a novel halophilic actinomycete isolated from a saline soil in China.</title>
        <authorList>
            <person name="Tang S.-K."/>
        </authorList>
    </citation>
    <scope>NUCLEOTIDE SEQUENCE [LARGE SCALE GENOMIC DNA]</scope>
    <source>
        <strain evidence="19 20">YIM 96934</strain>
    </source>
</reference>
<dbReference type="GO" id="GO:0032299">
    <property type="term" value="C:ribonuclease H2 complex"/>
    <property type="evidence" value="ECO:0007669"/>
    <property type="project" value="TreeGrafter"/>
</dbReference>
<feature type="domain" description="RNase H type-2" evidence="18">
    <location>
        <begin position="31"/>
        <end position="222"/>
    </location>
</feature>
<comment type="caution">
    <text evidence="19">The sequence shown here is derived from an EMBL/GenBank/DDBJ whole genome shotgun (WGS) entry which is preliminary data.</text>
</comment>
<dbReference type="PANTHER" id="PTHR10954:SF18">
    <property type="entry name" value="RIBONUCLEASE HII"/>
    <property type="match status" value="1"/>
</dbReference>
<feature type="binding site" evidence="14 15">
    <location>
        <position position="37"/>
    </location>
    <ligand>
        <name>a divalent metal cation</name>
        <dbReference type="ChEBI" id="CHEBI:60240"/>
    </ligand>
</feature>
<evidence type="ECO:0000256" key="9">
    <source>
        <dbReference type="ARBA" id="ARBA00022722"/>
    </source>
</evidence>
<evidence type="ECO:0000256" key="2">
    <source>
        <dbReference type="ARBA" id="ARBA00001946"/>
    </source>
</evidence>
<dbReference type="EC" id="3.1.26.4" evidence="6 14"/>
<dbReference type="GO" id="GO:0030145">
    <property type="term" value="F:manganese ion binding"/>
    <property type="evidence" value="ECO:0007669"/>
    <property type="project" value="UniProtKB-UniRule"/>
</dbReference>
<dbReference type="GO" id="GO:0043137">
    <property type="term" value="P:DNA replication, removal of RNA primer"/>
    <property type="evidence" value="ECO:0007669"/>
    <property type="project" value="TreeGrafter"/>
</dbReference>
<evidence type="ECO:0000256" key="5">
    <source>
        <dbReference type="ARBA" id="ARBA00007383"/>
    </source>
</evidence>
<dbReference type="NCBIfam" id="NF000595">
    <property type="entry name" value="PRK00015.1-3"/>
    <property type="match status" value="1"/>
</dbReference>
<feature type="binding site" evidence="14 15">
    <location>
        <position position="38"/>
    </location>
    <ligand>
        <name>a divalent metal cation</name>
        <dbReference type="ChEBI" id="CHEBI:60240"/>
    </ligand>
</feature>
<keyword evidence="11 14" id="KW-0255">Endonuclease</keyword>
<evidence type="ECO:0000256" key="11">
    <source>
        <dbReference type="ARBA" id="ARBA00022759"/>
    </source>
</evidence>
<evidence type="ECO:0000256" key="10">
    <source>
        <dbReference type="ARBA" id="ARBA00022723"/>
    </source>
</evidence>
<evidence type="ECO:0000256" key="8">
    <source>
        <dbReference type="ARBA" id="ARBA00022490"/>
    </source>
</evidence>
<evidence type="ECO:0000313" key="19">
    <source>
        <dbReference type="EMBL" id="RAW16475.1"/>
    </source>
</evidence>
<keyword evidence="10 14" id="KW-0479">Metal-binding</keyword>
<evidence type="ECO:0000313" key="20">
    <source>
        <dbReference type="Proteomes" id="UP000250462"/>
    </source>
</evidence>
<dbReference type="GO" id="GO:0005737">
    <property type="term" value="C:cytoplasm"/>
    <property type="evidence" value="ECO:0007669"/>
    <property type="project" value="UniProtKB-SubCell"/>
</dbReference>
<evidence type="ECO:0000256" key="13">
    <source>
        <dbReference type="ARBA" id="ARBA00023211"/>
    </source>
</evidence>
<feature type="compositionally biased region" description="Basic and acidic residues" evidence="17">
    <location>
        <begin position="241"/>
        <end position="251"/>
    </location>
</feature>
<dbReference type="Gene3D" id="3.30.420.10">
    <property type="entry name" value="Ribonuclease H-like superfamily/Ribonuclease H"/>
    <property type="match status" value="1"/>
</dbReference>
<dbReference type="NCBIfam" id="NF000598">
    <property type="entry name" value="PRK00015.2-2"/>
    <property type="match status" value="1"/>
</dbReference>
<comment type="cofactor">
    <cofactor evidence="14 15">
        <name>Mn(2+)</name>
        <dbReference type="ChEBI" id="CHEBI:29035"/>
    </cofactor>
    <cofactor evidence="14 15">
        <name>Mg(2+)</name>
        <dbReference type="ChEBI" id="CHEBI:18420"/>
    </cofactor>
    <text evidence="14 15">Manganese or magnesium. Binds 1 divalent metal ion per monomer in the absence of substrate. May bind a second metal ion after substrate binding.</text>
</comment>
<comment type="catalytic activity">
    <reaction evidence="1 14 15 16">
        <text>Endonucleolytic cleavage to 5'-phosphomonoester.</text>
        <dbReference type="EC" id="3.1.26.4"/>
    </reaction>
</comment>
<organism evidence="19 20">
    <name type="scientific">Phytoactinopolyspora halophila</name>
    <dbReference type="NCBI Taxonomy" id="1981511"/>
    <lineage>
        <taxon>Bacteria</taxon>
        <taxon>Bacillati</taxon>
        <taxon>Actinomycetota</taxon>
        <taxon>Actinomycetes</taxon>
        <taxon>Jiangellales</taxon>
        <taxon>Jiangellaceae</taxon>
        <taxon>Phytoactinopolyspora</taxon>
    </lineage>
</organism>
<evidence type="ECO:0000256" key="16">
    <source>
        <dbReference type="RuleBase" id="RU003515"/>
    </source>
</evidence>
<dbReference type="Pfam" id="PF01351">
    <property type="entry name" value="RNase_HII"/>
    <property type="match status" value="1"/>
</dbReference>
<comment type="subcellular location">
    <subcellularLocation>
        <location evidence="4 14">Cytoplasm</location>
    </subcellularLocation>
</comment>
<protein>
    <recommendedName>
        <fullName evidence="7 14">Ribonuclease HII</fullName>
        <shortName evidence="14">RNase HII</shortName>
        <ecNumber evidence="6 14">3.1.26.4</ecNumber>
    </recommendedName>
</protein>
<dbReference type="InterPro" id="IPR022898">
    <property type="entry name" value="RNase_HII"/>
</dbReference>
<keyword evidence="13 14" id="KW-0464">Manganese</keyword>
<evidence type="ECO:0000256" key="12">
    <source>
        <dbReference type="ARBA" id="ARBA00022801"/>
    </source>
</evidence>
<dbReference type="InterPro" id="IPR036397">
    <property type="entry name" value="RNaseH_sf"/>
</dbReference>
<dbReference type="Proteomes" id="UP000250462">
    <property type="component" value="Unassembled WGS sequence"/>
</dbReference>
<evidence type="ECO:0000256" key="14">
    <source>
        <dbReference type="HAMAP-Rule" id="MF_00052"/>
    </source>
</evidence>
<proteinExistence type="inferred from homology"/>
<evidence type="ECO:0000256" key="1">
    <source>
        <dbReference type="ARBA" id="ARBA00000077"/>
    </source>
</evidence>
<evidence type="ECO:0000256" key="7">
    <source>
        <dbReference type="ARBA" id="ARBA00019179"/>
    </source>
</evidence>
<evidence type="ECO:0000256" key="3">
    <source>
        <dbReference type="ARBA" id="ARBA00004065"/>
    </source>
</evidence>
<dbReference type="GO" id="GO:0006298">
    <property type="term" value="P:mismatch repair"/>
    <property type="evidence" value="ECO:0007669"/>
    <property type="project" value="TreeGrafter"/>
</dbReference>